<evidence type="ECO:0000313" key="11">
    <source>
        <dbReference type="Proteomes" id="UP000193083"/>
    </source>
</evidence>
<dbReference type="GO" id="GO:1990961">
    <property type="term" value="P:xenobiotic detoxification by transmembrane export across the plasma membrane"/>
    <property type="evidence" value="ECO:0007669"/>
    <property type="project" value="InterPro"/>
</dbReference>
<feature type="transmembrane region" description="Helical" evidence="8">
    <location>
        <begin position="59"/>
        <end position="77"/>
    </location>
</feature>
<evidence type="ECO:0000313" key="10">
    <source>
        <dbReference type="EMBL" id="SMH56653.1"/>
    </source>
</evidence>
<evidence type="ECO:0000256" key="3">
    <source>
        <dbReference type="ARBA" id="ARBA00022448"/>
    </source>
</evidence>
<keyword evidence="7 8" id="KW-0472">Membrane</keyword>
<evidence type="ECO:0000259" key="9">
    <source>
        <dbReference type="PROSITE" id="PS50850"/>
    </source>
</evidence>
<feature type="transmembrane region" description="Helical" evidence="8">
    <location>
        <begin position="143"/>
        <end position="162"/>
    </location>
</feature>
<gene>
    <name evidence="10" type="ORF">SAMN02982922_5581</name>
</gene>
<feature type="domain" description="Major facilitator superfamily (MFS) profile" evidence="9">
    <location>
        <begin position="19"/>
        <end position="399"/>
    </location>
</feature>
<comment type="caution">
    <text evidence="8">Lacks conserved residue(s) required for the propagation of feature annotation.</text>
</comment>
<keyword evidence="3 8" id="KW-0813">Transport</keyword>
<feature type="transmembrane region" description="Helical" evidence="8">
    <location>
        <begin position="287"/>
        <end position="309"/>
    </location>
</feature>
<dbReference type="CDD" id="cd17320">
    <property type="entry name" value="MFS_MdfA_MDR_like"/>
    <property type="match status" value="1"/>
</dbReference>
<keyword evidence="5 8" id="KW-0812">Transmembrane</keyword>
<proteinExistence type="inferred from homology"/>
<dbReference type="SUPFAM" id="SSF103473">
    <property type="entry name" value="MFS general substrate transporter"/>
    <property type="match status" value="1"/>
</dbReference>
<name>A0A1X7PYT7_9HYPH</name>
<dbReference type="GO" id="GO:0042910">
    <property type="term" value="F:xenobiotic transmembrane transporter activity"/>
    <property type="evidence" value="ECO:0007669"/>
    <property type="project" value="InterPro"/>
</dbReference>
<dbReference type="Gene3D" id="1.20.1720.10">
    <property type="entry name" value="Multidrug resistance protein D"/>
    <property type="match status" value="1"/>
</dbReference>
<dbReference type="InterPro" id="IPR020846">
    <property type="entry name" value="MFS_dom"/>
</dbReference>
<dbReference type="InterPro" id="IPR036259">
    <property type="entry name" value="MFS_trans_sf"/>
</dbReference>
<dbReference type="PROSITE" id="PS50850">
    <property type="entry name" value="MFS"/>
    <property type="match status" value="1"/>
</dbReference>
<keyword evidence="11" id="KW-1185">Reference proteome</keyword>
<comment type="similarity">
    <text evidence="2 8">Belongs to the major facilitator superfamily. Bcr/CmlA family.</text>
</comment>
<keyword evidence="6 8" id="KW-1133">Transmembrane helix</keyword>
<dbReference type="PANTHER" id="PTHR42718:SF9">
    <property type="entry name" value="MAJOR FACILITATOR SUPERFAMILY MULTIDRUG TRANSPORTER MFSC"/>
    <property type="match status" value="1"/>
</dbReference>
<feature type="transmembrane region" description="Helical" evidence="8">
    <location>
        <begin position="222"/>
        <end position="248"/>
    </location>
</feature>
<dbReference type="InterPro" id="IPR011701">
    <property type="entry name" value="MFS"/>
</dbReference>
<dbReference type="AlphaFoldDB" id="A0A1X7PYT7"/>
<dbReference type="NCBIfam" id="TIGR00710">
    <property type="entry name" value="efflux_Bcr_CflA"/>
    <property type="match status" value="1"/>
</dbReference>
<protein>
    <recommendedName>
        <fullName evidence="8">Bcr/CflA family efflux transporter</fullName>
    </recommendedName>
</protein>
<feature type="transmembrane region" description="Helical" evidence="8">
    <location>
        <begin position="84"/>
        <end position="102"/>
    </location>
</feature>
<comment type="subcellular location">
    <subcellularLocation>
        <location evidence="8">Cell inner membrane</location>
        <topology evidence="8">Multi-pass membrane protein</topology>
    </subcellularLocation>
    <subcellularLocation>
        <location evidence="1">Cell membrane</location>
        <topology evidence="1">Multi-pass membrane protein</topology>
    </subcellularLocation>
</comment>
<evidence type="ECO:0000256" key="2">
    <source>
        <dbReference type="ARBA" id="ARBA00006236"/>
    </source>
</evidence>
<dbReference type="PRINTS" id="PR01036">
    <property type="entry name" value="TCRTETB"/>
</dbReference>
<feature type="transmembrane region" description="Helical" evidence="8">
    <location>
        <begin position="353"/>
        <end position="372"/>
    </location>
</feature>
<accession>A0A1X7PYT7</accession>
<evidence type="ECO:0000256" key="4">
    <source>
        <dbReference type="ARBA" id="ARBA00022475"/>
    </source>
</evidence>
<evidence type="ECO:0000256" key="6">
    <source>
        <dbReference type="ARBA" id="ARBA00022989"/>
    </source>
</evidence>
<feature type="transmembrane region" description="Helical" evidence="8">
    <location>
        <begin position="108"/>
        <end position="131"/>
    </location>
</feature>
<feature type="transmembrane region" description="Helical" evidence="8">
    <location>
        <begin position="260"/>
        <end position="280"/>
    </location>
</feature>
<dbReference type="PANTHER" id="PTHR42718">
    <property type="entry name" value="MAJOR FACILITATOR SUPERFAMILY MULTIDRUG TRANSPORTER MFSC"/>
    <property type="match status" value="1"/>
</dbReference>
<dbReference type="Proteomes" id="UP000193083">
    <property type="component" value="Unassembled WGS sequence"/>
</dbReference>
<organism evidence="10 11">
    <name type="scientific">Mesorhizobium australicum</name>
    <dbReference type="NCBI Taxonomy" id="536018"/>
    <lineage>
        <taxon>Bacteria</taxon>
        <taxon>Pseudomonadati</taxon>
        <taxon>Pseudomonadota</taxon>
        <taxon>Alphaproteobacteria</taxon>
        <taxon>Hyphomicrobiales</taxon>
        <taxon>Phyllobacteriaceae</taxon>
        <taxon>Mesorhizobium</taxon>
    </lineage>
</organism>
<sequence length="416" mass="43778">MNMMQAPVAMPPLMSERRVAIIGAMLVALGPVSMALYTPAMPEIVRAFGTTEAAVKLTLSMYFAGFAIAQLFCGPLSDGFGRRPVTVAFMGIYLVASTLALFSPNVHVLIAARFLQGVGAAAGIAISRAIVRDLFTNESSARIMNLIGIILAIGPAFSPVIGGVTMELFGWHAIFVLMVAFGAVIILIATFSLQETVTRDLSRIRPMAILRSYKSLLASRSFMYPSLMLGGTVGALYTLATMLPFVLIERVGLTATQFGLSMLMQSGSYFFGSLAVRFIMPKLGSHALVPIGLGFVVLGSIAICALPLLFGPSFYTVMLPIASYAVGIAFVTPALTTAALAPFPHMAGAASSLSGFMQMGGGLLGSAVAVLIGEPILAIATVIPTMGLITVLCWLGFRKLPDAARIVRPPKDITIS</sequence>
<feature type="transmembrane region" description="Helical" evidence="8">
    <location>
        <begin position="168"/>
        <end position="193"/>
    </location>
</feature>
<dbReference type="OrthoDB" id="9800416at2"/>
<evidence type="ECO:0000256" key="8">
    <source>
        <dbReference type="RuleBase" id="RU365088"/>
    </source>
</evidence>
<dbReference type="EMBL" id="FXBL01000004">
    <property type="protein sequence ID" value="SMH56653.1"/>
    <property type="molecule type" value="Genomic_DNA"/>
</dbReference>
<evidence type="ECO:0000256" key="5">
    <source>
        <dbReference type="ARBA" id="ARBA00022692"/>
    </source>
</evidence>
<dbReference type="InterPro" id="IPR004812">
    <property type="entry name" value="Efflux_drug-R_Bcr/CmlA"/>
</dbReference>
<feature type="transmembrane region" description="Helical" evidence="8">
    <location>
        <begin position="378"/>
        <end position="397"/>
    </location>
</feature>
<evidence type="ECO:0000256" key="1">
    <source>
        <dbReference type="ARBA" id="ARBA00004651"/>
    </source>
</evidence>
<keyword evidence="4" id="KW-1003">Cell membrane</keyword>
<keyword evidence="8" id="KW-0997">Cell inner membrane</keyword>
<dbReference type="Pfam" id="PF07690">
    <property type="entry name" value="MFS_1"/>
    <property type="match status" value="1"/>
</dbReference>
<reference evidence="10 11" key="1">
    <citation type="submission" date="2017-04" db="EMBL/GenBank/DDBJ databases">
        <authorList>
            <person name="Afonso C.L."/>
            <person name="Miller P.J."/>
            <person name="Scott M.A."/>
            <person name="Spackman E."/>
            <person name="Goraichik I."/>
            <person name="Dimitrov K.M."/>
            <person name="Suarez D.L."/>
            <person name="Swayne D.E."/>
        </authorList>
    </citation>
    <scope>NUCLEOTIDE SEQUENCE [LARGE SCALE GENOMIC DNA]</scope>
    <source>
        <strain evidence="10 11">B5P</strain>
    </source>
</reference>
<dbReference type="GO" id="GO:0005886">
    <property type="term" value="C:plasma membrane"/>
    <property type="evidence" value="ECO:0007669"/>
    <property type="project" value="UniProtKB-SubCell"/>
</dbReference>
<feature type="transmembrane region" description="Helical" evidence="8">
    <location>
        <begin position="321"/>
        <end position="341"/>
    </location>
</feature>
<dbReference type="RefSeq" id="WP_085467152.1">
    <property type="nucleotide sequence ID" value="NZ_FXBL01000004.1"/>
</dbReference>
<evidence type="ECO:0000256" key="7">
    <source>
        <dbReference type="ARBA" id="ARBA00023136"/>
    </source>
</evidence>